<dbReference type="InterPro" id="IPR004089">
    <property type="entry name" value="MCPsignal_dom"/>
</dbReference>
<evidence type="ECO:0000313" key="6">
    <source>
        <dbReference type="Proteomes" id="UP000253034"/>
    </source>
</evidence>
<keyword evidence="3" id="KW-0812">Transmembrane</keyword>
<dbReference type="GO" id="GO:0007165">
    <property type="term" value="P:signal transduction"/>
    <property type="evidence" value="ECO:0007669"/>
    <property type="project" value="UniProtKB-KW"/>
</dbReference>
<evidence type="ECO:0000256" key="2">
    <source>
        <dbReference type="PROSITE-ProRule" id="PRU00284"/>
    </source>
</evidence>
<dbReference type="PANTHER" id="PTHR32089:SF112">
    <property type="entry name" value="LYSOZYME-LIKE PROTEIN-RELATED"/>
    <property type="match status" value="1"/>
</dbReference>
<dbReference type="PANTHER" id="PTHR32089">
    <property type="entry name" value="METHYL-ACCEPTING CHEMOTAXIS PROTEIN MCPB"/>
    <property type="match status" value="1"/>
</dbReference>
<dbReference type="AlphaFoldDB" id="A0A369BI10"/>
<feature type="transmembrane region" description="Helical" evidence="3">
    <location>
        <begin position="115"/>
        <end position="132"/>
    </location>
</feature>
<feature type="transmembrane region" description="Helical" evidence="3">
    <location>
        <begin position="168"/>
        <end position="186"/>
    </location>
</feature>
<keyword evidence="3" id="KW-1133">Transmembrane helix</keyword>
<feature type="transmembrane region" description="Helical" evidence="3">
    <location>
        <begin position="139"/>
        <end position="156"/>
    </location>
</feature>
<dbReference type="PROSITE" id="PS50111">
    <property type="entry name" value="CHEMOTAXIS_TRANSDUC_2"/>
    <property type="match status" value="1"/>
</dbReference>
<evidence type="ECO:0000256" key="1">
    <source>
        <dbReference type="ARBA" id="ARBA00023224"/>
    </source>
</evidence>
<organism evidence="5 6">
    <name type="scientific">Anaerobacterium chartisolvens</name>
    <dbReference type="NCBI Taxonomy" id="1297424"/>
    <lineage>
        <taxon>Bacteria</taxon>
        <taxon>Bacillati</taxon>
        <taxon>Bacillota</taxon>
        <taxon>Clostridia</taxon>
        <taxon>Eubacteriales</taxon>
        <taxon>Oscillospiraceae</taxon>
        <taxon>Anaerobacterium</taxon>
    </lineage>
</organism>
<keyword evidence="6" id="KW-1185">Reference proteome</keyword>
<evidence type="ECO:0000313" key="5">
    <source>
        <dbReference type="EMBL" id="RCX20196.1"/>
    </source>
</evidence>
<dbReference type="Proteomes" id="UP000253034">
    <property type="component" value="Unassembled WGS sequence"/>
</dbReference>
<dbReference type="Gene3D" id="1.10.287.950">
    <property type="entry name" value="Methyl-accepting chemotaxis protein"/>
    <property type="match status" value="1"/>
</dbReference>
<dbReference type="GO" id="GO:0016020">
    <property type="term" value="C:membrane"/>
    <property type="evidence" value="ECO:0007669"/>
    <property type="project" value="InterPro"/>
</dbReference>
<protein>
    <submittedName>
        <fullName evidence="5">Methyl-accepting chemotaxis protein (MCP) signaling protein</fullName>
    </submittedName>
</protein>
<feature type="domain" description="Methyl-accepting transducer" evidence="4">
    <location>
        <begin position="232"/>
        <end position="468"/>
    </location>
</feature>
<reference evidence="5 6" key="1">
    <citation type="submission" date="2018-07" db="EMBL/GenBank/DDBJ databases">
        <title>Genomic Encyclopedia of Type Strains, Phase IV (KMG-IV): sequencing the most valuable type-strain genomes for metagenomic binning, comparative biology and taxonomic classification.</title>
        <authorList>
            <person name="Goeker M."/>
        </authorList>
    </citation>
    <scope>NUCLEOTIDE SEQUENCE [LARGE SCALE GENOMIC DNA]</scope>
    <source>
        <strain evidence="5 6">DSM 27016</strain>
    </source>
</reference>
<dbReference type="SMART" id="SM00283">
    <property type="entry name" value="MA"/>
    <property type="match status" value="1"/>
</dbReference>
<dbReference type="SUPFAM" id="SSF58104">
    <property type="entry name" value="Methyl-accepting chemotaxis protein (MCP) signaling domain"/>
    <property type="match status" value="1"/>
</dbReference>
<proteinExistence type="predicted"/>
<gene>
    <name evidence="5" type="ORF">DFR58_102273</name>
</gene>
<comment type="caution">
    <text evidence="5">The sequence shown here is derived from an EMBL/GenBank/DDBJ whole genome shotgun (WGS) entry which is preliminary data.</text>
</comment>
<keyword evidence="3" id="KW-0472">Membrane</keyword>
<accession>A0A369BI10</accession>
<feature type="transmembrane region" description="Helical" evidence="3">
    <location>
        <begin position="21"/>
        <end position="40"/>
    </location>
</feature>
<evidence type="ECO:0000259" key="4">
    <source>
        <dbReference type="PROSITE" id="PS50111"/>
    </source>
</evidence>
<dbReference type="EMBL" id="QPJT01000002">
    <property type="protein sequence ID" value="RCX20196.1"/>
    <property type="molecule type" value="Genomic_DNA"/>
</dbReference>
<evidence type="ECO:0000256" key="3">
    <source>
        <dbReference type="SAM" id="Phobius"/>
    </source>
</evidence>
<feature type="transmembrane region" description="Helical" evidence="3">
    <location>
        <begin position="60"/>
        <end position="79"/>
    </location>
</feature>
<dbReference type="RefSeq" id="WP_170138004.1">
    <property type="nucleotide sequence ID" value="NZ_QPJT01000002.1"/>
</dbReference>
<feature type="transmembrane region" description="Helical" evidence="3">
    <location>
        <begin position="86"/>
        <end position="103"/>
    </location>
</feature>
<sequence length="520" mass="56966">MKENSLAELFNKNLTRYQKQINVFVLQVCVGGGIMGTAMLALLKATNVLANATWLNIRNFALFSVAGTLVPVISYLIFAKGKHRKVYVSIFKYILITCSYFNYYSLAINIPYREIWATIFFAFFISTFYLDLNSVLYSIALSIATCTLLFFTNPYFMPEANASSELVLRGIALSFGAASALITALLSKKLLMGSSSNELNVNKSLATLQAVFDKASQISKSLSFSGEQIASLATQQNASCEVMSKNSLEVSDGAVQTASSVKESSELLNALVDGIEDVMNKADYSIKISNELMEDANEGKLLVVSAAEKMMNIKESVTATSKSTKELDSKAKEINGIVDFIKQIADQTNLLSLNASIEAARSGKNGREFAVVADEIRKLAEQSHESLKTINSTLNEILHHSKRVDALMGTSVSIVEDGVLTVNRSSEYYQKIINKFSLAIDSLSEISQLSKDELDESRKVKVFIEKVDSIASNTSQNLEWMAASTQENLAASEELEKAAQTISEMSKELDMIITSNTPDA</sequence>
<dbReference type="Pfam" id="PF00015">
    <property type="entry name" value="MCPsignal"/>
    <property type="match status" value="1"/>
</dbReference>
<keyword evidence="1 2" id="KW-0807">Transducer</keyword>
<name>A0A369BI10_9FIRM</name>